<dbReference type="EMBL" id="JACRDE010000622">
    <property type="protein sequence ID" value="MBI5252562.1"/>
    <property type="molecule type" value="Genomic_DNA"/>
</dbReference>
<feature type="transmembrane region" description="Helical" evidence="7">
    <location>
        <begin position="230"/>
        <end position="249"/>
    </location>
</feature>
<dbReference type="SMART" id="SM00014">
    <property type="entry name" value="acidPPc"/>
    <property type="match status" value="1"/>
</dbReference>
<dbReference type="InterPro" id="IPR000326">
    <property type="entry name" value="PAP2/HPO"/>
</dbReference>
<evidence type="ECO:0000313" key="10">
    <source>
        <dbReference type="Proteomes" id="UP000807825"/>
    </source>
</evidence>
<keyword evidence="2" id="KW-1003">Cell membrane</keyword>
<feature type="transmembrane region" description="Helical" evidence="7">
    <location>
        <begin position="179"/>
        <end position="196"/>
    </location>
</feature>
<feature type="transmembrane region" description="Helical" evidence="7">
    <location>
        <begin position="294"/>
        <end position="312"/>
    </location>
</feature>
<dbReference type="Gene3D" id="1.20.144.10">
    <property type="entry name" value="Phosphatidic acid phosphatase type 2/haloperoxidase"/>
    <property type="match status" value="1"/>
</dbReference>
<proteinExistence type="predicted"/>
<evidence type="ECO:0000256" key="1">
    <source>
        <dbReference type="ARBA" id="ARBA00004651"/>
    </source>
</evidence>
<sequence length="319" mass="34627">MKEVPPRTPPQELLAFAGIHISQREIWIPASVGVSWKGSGGTFFAKEGSPNLIDLKANWYDDEHSRGFFFAAGAFLLMGLALGPVMWFNHPLFIIINGLHTPETDMLWLAFTTLGDGFLLVIFLGAFLLVNPRVALFGIMLLLLSSLLIHIIKICFPVFRPVVVLDTVHVVGPILRSGSFPSGHSAAAMSAGLTLAKFSSTRGASAGAILIAVLIGVSRIFVGAHFPADVLGGMMCATLMFITLDRFIWPGIRERVPAKPLFSSPAFRRVFYLEVFASLYAVSLYSYHSSELPWVGAFAAFMVLVFLAVGYVKSSSGPC</sequence>
<protein>
    <submittedName>
        <fullName evidence="9">Phosphatase PAP2 family protein</fullName>
    </submittedName>
</protein>
<comment type="caution">
    <text evidence="9">The sequence shown here is derived from an EMBL/GenBank/DDBJ whole genome shotgun (WGS) entry which is preliminary data.</text>
</comment>
<gene>
    <name evidence="9" type="ORF">HY912_23960</name>
</gene>
<feature type="transmembrane region" description="Helical" evidence="7">
    <location>
        <begin position="68"/>
        <end position="87"/>
    </location>
</feature>
<dbReference type="PANTHER" id="PTHR14969:SF62">
    <property type="entry name" value="DECAPRENYLPHOSPHORYL-5-PHOSPHORIBOSE PHOSPHATASE RV3807C-RELATED"/>
    <property type="match status" value="1"/>
</dbReference>
<name>A0A9D6VBV1_9BACT</name>
<evidence type="ECO:0000256" key="7">
    <source>
        <dbReference type="SAM" id="Phobius"/>
    </source>
</evidence>
<dbReference type="SUPFAM" id="SSF48317">
    <property type="entry name" value="Acid phosphatase/Vanadium-dependent haloperoxidase"/>
    <property type="match status" value="1"/>
</dbReference>
<dbReference type="Pfam" id="PF01569">
    <property type="entry name" value="PAP2"/>
    <property type="match status" value="1"/>
</dbReference>
<keyword evidence="3 7" id="KW-0812">Transmembrane</keyword>
<keyword evidence="5 7" id="KW-1133">Transmembrane helix</keyword>
<evidence type="ECO:0000256" key="3">
    <source>
        <dbReference type="ARBA" id="ARBA00022692"/>
    </source>
</evidence>
<reference evidence="9" key="1">
    <citation type="submission" date="2020-07" db="EMBL/GenBank/DDBJ databases">
        <title>Huge and variable diversity of episymbiotic CPR bacteria and DPANN archaea in groundwater ecosystems.</title>
        <authorList>
            <person name="He C.Y."/>
            <person name="Keren R."/>
            <person name="Whittaker M."/>
            <person name="Farag I.F."/>
            <person name="Doudna J."/>
            <person name="Cate J.H.D."/>
            <person name="Banfield J.F."/>
        </authorList>
    </citation>
    <scope>NUCLEOTIDE SEQUENCE</scope>
    <source>
        <strain evidence="9">NC_groundwater_1664_Pr3_B-0.1um_52_9</strain>
    </source>
</reference>
<dbReference type="PANTHER" id="PTHR14969">
    <property type="entry name" value="SPHINGOSINE-1-PHOSPHATE PHOSPHOHYDROLASE"/>
    <property type="match status" value="1"/>
</dbReference>
<feature type="transmembrane region" description="Helical" evidence="7">
    <location>
        <begin position="137"/>
        <end position="159"/>
    </location>
</feature>
<keyword evidence="4" id="KW-0378">Hydrolase</keyword>
<dbReference type="GO" id="GO:0005886">
    <property type="term" value="C:plasma membrane"/>
    <property type="evidence" value="ECO:0007669"/>
    <property type="project" value="UniProtKB-SubCell"/>
</dbReference>
<evidence type="ECO:0000256" key="6">
    <source>
        <dbReference type="ARBA" id="ARBA00023136"/>
    </source>
</evidence>
<evidence type="ECO:0000256" key="5">
    <source>
        <dbReference type="ARBA" id="ARBA00022989"/>
    </source>
</evidence>
<evidence type="ECO:0000259" key="8">
    <source>
        <dbReference type="SMART" id="SM00014"/>
    </source>
</evidence>
<keyword evidence="6 7" id="KW-0472">Membrane</keyword>
<dbReference type="AlphaFoldDB" id="A0A9D6VBV1"/>
<feature type="transmembrane region" description="Helical" evidence="7">
    <location>
        <begin position="270"/>
        <end position="288"/>
    </location>
</feature>
<dbReference type="InterPro" id="IPR036938">
    <property type="entry name" value="PAP2/HPO_sf"/>
</dbReference>
<evidence type="ECO:0000313" key="9">
    <source>
        <dbReference type="EMBL" id="MBI5252562.1"/>
    </source>
</evidence>
<evidence type="ECO:0000256" key="4">
    <source>
        <dbReference type="ARBA" id="ARBA00022801"/>
    </source>
</evidence>
<accession>A0A9D6VBV1</accession>
<dbReference type="GO" id="GO:0016787">
    <property type="term" value="F:hydrolase activity"/>
    <property type="evidence" value="ECO:0007669"/>
    <property type="project" value="UniProtKB-KW"/>
</dbReference>
<feature type="transmembrane region" description="Helical" evidence="7">
    <location>
        <begin position="107"/>
        <end position="130"/>
    </location>
</feature>
<comment type="subcellular location">
    <subcellularLocation>
        <location evidence="1">Cell membrane</location>
        <topology evidence="1">Multi-pass membrane protein</topology>
    </subcellularLocation>
</comment>
<evidence type="ECO:0000256" key="2">
    <source>
        <dbReference type="ARBA" id="ARBA00022475"/>
    </source>
</evidence>
<feature type="domain" description="Phosphatidic acid phosphatase type 2/haloperoxidase" evidence="8">
    <location>
        <begin position="137"/>
        <end position="245"/>
    </location>
</feature>
<organism evidence="9 10">
    <name type="scientific">Desulfomonile tiedjei</name>
    <dbReference type="NCBI Taxonomy" id="2358"/>
    <lineage>
        <taxon>Bacteria</taxon>
        <taxon>Pseudomonadati</taxon>
        <taxon>Thermodesulfobacteriota</taxon>
        <taxon>Desulfomonilia</taxon>
        <taxon>Desulfomonilales</taxon>
        <taxon>Desulfomonilaceae</taxon>
        <taxon>Desulfomonile</taxon>
    </lineage>
</organism>
<feature type="transmembrane region" description="Helical" evidence="7">
    <location>
        <begin position="203"/>
        <end position="224"/>
    </location>
</feature>
<dbReference type="Proteomes" id="UP000807825">
    <property type="component" value="Unassembled WGS sequence"/>
</dbReference>